<accession>A0A8J3K680</accession>
<dbReference type="GO" id="GO:0009252">
    <property type="term" value="P:peptidoglycan biosynthetic process"/>
    <property type="evidence" value="ECO:0007669"/>
    <property type="project" value="UniProtKB-UniRule"/>
</dbReference>
<dbReference type="EMBL" id="BONG01000027">
    <property type="protein sequence ID" value="GIF90993.1"/>
    <property type="molecule type" value="Genomic_DNA"/>
</dbReference>
<dbReference type="PANTHER" id="PTHR30518">
    <property type="entry name" value="ENDOLYTIC MUREIN TRANSGLYCOSYLASE"/>
    <property type="match status" value="1"/>
</dbReference>
<evidence type="ECO:0000256" key="3">
    <source>
        <dbReference type="ARBA" id="ARBA00022989"/>
    </source>
</evidence>
<protein>
    <recommendedName>
        <fullName evidence="7">Endolytic murein transglycosylase</fullName>
        <ecNumber evidence="7">4.2.2.29</ecNumber>
    </recommendedName>
    <alternativeName>
        <fullName evidence="7">Peptidoglycan lytic transglycosylase</fullName>
    </alternativeName>
    <alternativeName>
        <fullName evidence="7">Peptidoglycan polymerization terminase</fullName>
    </alternativeName>
</protein>
<comment type="function">
    <text evidence="7">Functions as a peptidoglycan terminase that cleaves nascent peptidoglycan strands endolytically to terminate their elongation.</text>
</comment>
<evidence type="ECO:0000313" key="9">
    <source>
        <dbReference type="EMBL" id="GIF90993.1"/>
    </source>
</evidence>
<organism evidence="9 10">
    <name type="scientific">Catellatospora chokoriensis</name>
    <dbReference type="NCBI Taxonomy" id="310353"/>
    <lineage>
        <taxon>Bacteria</taxon>
        <taxon>Bacillati</taxon>
        <taxon>Actinomycetota</taxon>
        <taxon>Actinomycetes</taxon>
        <taxon>Micromonosporales</taxon>
        <taxon>Micromonosporaceae</taxon>
        <taxon>Catellatospora</taxon>
    </lineage>
</organism>
<dbReference type="NCBIfam" id="TIGR00247">
    <property type="entry name" value="endolytic transglycosylase MltG"/>
    <property type="match status" value="1"/>
</dbReference>
<gene>
    <name evidence="7" type="primary">mltG</name>
    <name evidence="9" type="ORF">Cch02nite_44370</name>
</gene>
<comment type="caution">
    <text evidence="9">The sequence shown here is derived from an EMBL/GenBank/DDBJ whole genome shotgun (WGS) entry which is preliminary data.</text>
</comment>
<dbReference type="Gene3D" id="3.30.1490.480">
    <property type="entry name" value="Endolytic murein transglycosylase"/>
    <property type="match status" value="1"/>
</dbReference>
<dbReference type="Pfam" id="PF02618">
    <property type="entry name" value="YceG"/>
    <property type="match status" value="1"/>
</dbReference>
<keyword evidence="4 7" id="KW-0472">Membrane</keyword>
<comment type="subcellular location">
    <subcellularLocation>
        <location evidence="7">Cell membrane</location>
        <topology evidence="7">Single-pass membrane protein</topology>
    </subcellularLocation>
</comment>
<dbReference type="GO" id="GO:0071555">
    <property type="term" value="P:cell wall organization"/>
    <property type="evidence" value="ECO:0007669"/>
    <property type="project" value="UniProtKB-KW"/>
</dbReference>
<evidence type="ECO:0000256" key="2">
    <source>
        <dbReference type="ARBA" id="ARBA00022692"/>
    </source>
</evidence>
<keyword evidence="1 7" id="KW-1003">Cell membrane</keyword>
<reference evidence="9 10" key="1">
    <citation type="submission" date="2021-01" db="EMBL/GenBank/DDBJ databases">
        <title>Whole genome shotgun sequence of Catellatospora chokoriensis NBRC 107358.</title>
        <authorList>
            <person name="Komaki H."/>
            <person name="Tamura T."/>
        </authorList>
    </citation>
    <scope>NUCLEOTIDE SEQUENCE [LARGE SCALE GENOMIC DNA]</scope>
    <source>
        <strain evidence="9 10">NBRC 107358</strain>
    </source>
</reference>
<dbReference type="GO" id="GO:0005886">
    <property type="term" value="C:plasma membrane"/>
    <property type="evidence" value="ECO:0007669"/>
    <property type="project" value="UniProtKB-SubCell"/>
</dbReference>
<feature type="compositionally biased region" description="Basic and acidic residues" evidence="8">
    <location>
        <begin position="315"/>
        <end position="332"/>
    </location>
</feature>
<keyword evidence="5 7" id="KW-0456">Lyase</keyword>
<comment type="similarity">
    <text evidence="7">Belongs to the transglycosylase MltG family.</text>
</comment>
<feature type="region of interest" description="Disordered" evidence="8">
    <location>
        <begin position="315"/>
        <end position="349"/>
    </location>
</feature>
<dbReference type="InterPro" id="IPR003770">
    <property type="entry name" value="MLTG-like"/>
</dbReference>
<evidence type="ECO:0000256" key="5">
    <source>
        <dbReference type="ARBA" id="ARBA00023239"/>
    </source>
</evidence>
<dbReference type="RefSeq" id="WP_191844528.1">
    <property type="nucleotide sequence ID" value="NZ_BAAALB010000064.1"/>
</dbReference>
<keyword evidence="10" id="KW-1185">Reference proteome</keyword>
<feature type="transmembrane region" description="Helical" evidence="7">
    <location>
        <begin position="38"/>
        <end position="60"/>
    </location>
</feature>
<dbReference type="PANTHER" id="PTHR30518:SF2">
    <property type="entry name" value="ENDOLYTIC MUREIN TRANSGLYCOSYLASE"/>
    <property type="match status" value="1"/>
</dbReference>
<feature type="region of interest" description="Disordered" evidence="8">
    <location>
        <begin position="1"/>
        <end position="28"/>
    </location>
</feature>
<name>A0A8J3K680_9ACTN</name>
<dbReference type="GO" id="GO:0008932">
    <property type="term" value="F:lytic endotransglycosylase activity"/>
    <property type="evidence" value="ECO:0007669"/>
    <property type="project" value="UniProtKB-UniRule"/>
</dbReference>
<keyword evidence="6 7" id="KW-0961">Cell wall biogenesis/degradation</keyword>
<dbReference type="Proteomes" id="UP000619293">
    <property type="component" value="Unassembled WGS sequence"/>
</dbReference>
<evidence type="ECO:0000256" key="8">
    <source>
        <dbReference type="SAM" id="MobiDB-lite"/>
    </source>
</evidence>
<evidence type="ECO:0000256" key="1">
    <source>
        <dbReference type="ARBA" id="ARBA00022475"/>
    </source>
</evidence>
<proteinExistence type="inferred from homology"/>
<comment type="catalytic activity">
    <reaction evidence="7">
        <text>a peptidoglycan chain = a peptidoglycan chain with N-acetyl-1,6-anhydromuramyl-[peptide] at the reducing end + a peptidoglycan chain with N-acetylglucosamine at the non-reducing end.</text>
        <dbReference type="EC" id="4.2.2.29"/>
    </reaction>
</comment>
<feature type="site" description="Important for catalytic activity" evidence="7">
    <location>
        <position position="272"/>
    </location>
</feature>
<evidence type="ECO:0000256" key="4">
    <source>
        <dbReference type="ARBA" id="ARBA00023136"/>
    </source>
</evidence>
<evidence type="ECO:0000313" key="10">
    <source>
        <dbReference type="Proteomes" id="UP000619293"/>
    </source>
</evidence>
<keyword evidence="3 7" id="KW-1133">Transmembrane helix</keyword>
<evidence type="ECO:0000256" key="6">
    <source>
        <dbReference type="ARBA" id="ARBA00023316"/>
    </source>
</evidence>
<evidence type="ECO:0000256" key="7">
    <source>
        <dbReference type="HAMAP-Rule" id="MF_02065"/>
    </source>
</evidence>
<sequence>MIDELDRAFDDDHDEDPRQELPPGEASRQRRRFSWLRSMLAMGLALVLLGALGIGAVVVYQKISGALGTPDWATSADGHEVQIEIKSGDTQAQIARTLKAAGVIASEKAFIEAGERNPDALRIQPGFYKMRTHMSAKDAVLRLLDLKNRIVNGITIPEGLSSFRVFKLLASKTGIPEADFKAAAEDPIALGVPDWWFNRTDDKKVARSVEGFLFPDTYEFAPNATADGILRVMVNRFLTVTGSMSFAETVPAQLGGIAPYEALIVASLAQAEAGNADDFGKVARVAYNRVYKRIPDLTCACFQFDVTVNYSRELAGKDPKPSSGLSHDELTDPKNPYGRNAEGMIPTPINNPGKAALEGAMEPPKGDWYYFVATDKQGHSAFSETFEEFCQDNEMAVKNKVLKQSSC</sequence>
<dbReference type="HAMAP" id="MF_02065">
    <property type="entry name" value="MltG"/>
    <property type="match status" value="1"/>
</dbReference>
<keyword evidence="2 7" id="KW-0812">Transmembrane</keyword>
<dbReference type="AlphaFoldDB" id="A0A8J3K680"/>
<dbReference type="EC" id="4.2.2.29" evidence="7"/>
<feature type="compositionally biased region" description="Basic and acidic residues" evidence="8">
    <location>
        <begin position="1"/>
        <end position="19"/>
    </location>
</feature>